<protein>
    <submittedName>
        <fullName evidence="1">Uncharacterized protein</fullName>
    </submittedName>
</protein>
<proteinExistence type="predicted"/>
<name>A0A2Z4QFE7_9CAUD</name>
<gene>
    <name evidence="1" type="ORF">Alexandra_165</name>
</gene>
<dbReference type="Proteomes" id="UP000251795">
    <property type="component" value="Segment"/>
</dbReference>
<reference evidence="1 2" key="1">
    <citation type="submission" date="2018-04" db="EMBL/GenBank/DDBJ databases">
        <authorList>
            <person name="Go L.Y."/>
            <person name="Mitchell J.A."/>
        </authorList>
    </citation>
    <scope>NUCLEOTIDE SEQUENCE [LARGE SCALE GENOMIC DNA]</scope>
</reference>
<sequence>MLLNELNALLNKHRDDLKLPSFRVEVSTSGNNLQWLHKNLKRNPQCPPRIAELVAKPISELIRP</sequence>
<accession>A0A2Z4QFE7</accession>
<organism evidence="1 2">
    <name type="scientific">Erwinia phage vB_EamM_Alexandra</name>
    <dbReference type="NCBI Taxonomy" id="2201424"/>
    <lineage>
        <taxon>Viruses</taxon>
        <taxon>Duplodnaviria</taxon>
        <taxon>Heunggongvirae</taxon>
        <taxon>Uroviricota</taxon>
        <taxon>Caudoviricetes</taxon>
        <taxon>Alexandravirus</taxon>
        <taxon>Alexandravirus alexandra</taxon>
    </lineage>
</organism>
<keyword evidence="2" id="KW-1185">Reference proteome</keyword>
<evidence type="ECO:0000313" key="1">
    <source>
        <dbReference type="EMBL" id="AWY08436.1"/>
    </source>
</evidence>
<evidence type="ECO:0000313" key="2">
    <source>
        <dbReference type="Proteomes" id="UP000251795"/>
    </source>
</evidence>
<dbReference type="EMBL" id="MH248138">
    <property type="protein sequence ID" value="AWY08436.1"/>
    <property type="molecule type" value="Genomic_DNA"/>
</dbReference>